<gene>
    <name evidence="3" type="primary">traN</name>
    <name evidence="3" type="ORF">HLH17_02145</name>
</gene>
<evidence type="ECO:0000256" key="1">
    <source>
        <dbReference type="SAM" id="MobiDB-lite"/>
    </source>
</evidence>
<feature type="signal peptide" evidence="2">
    <location>
        <begin position="1"/>
        <end position="23"/>
    </location>
</feature>
<dbReference type="AlphaFoldDB" id="A0A7Y2WAB5"/>
<organism evidence="3 4">
    <name type="scientific">Acinetobacter terrae</name>
    <dbReference type="NCBI Taxonomy" id="2731247"/>
    <lineage>
        <taxon>Bacteria</taxon>
        <taxon>Pseudomonadati</taxon>
        <taxon>Pseudomonadota</taxon>
        <taxon>Gammaproteobacteria</taxon>
        <taxon>Moraxellales</taxon>
        <taxon>Moraxellaceae</taxon>
        <taxon>Acinetobacter</taxon>
        <taxon>Acinetobacter Taxon 24</taxon>
    </lineage>
</organism>
<dbReference type="Proteomes" id="UP000569202">
    <property type="component" value="Unassembled WGS sequence"/>
</dbReference>
<proteinExistence type="predicted"/>
<dbReference type="EMBL" id="JABERL010000005">
    <property type="protein sequence ID" value="NNH76503.1"/>
    <property type="molecule type" value="Genomic_DNA"/>
</dbReference>
<name>A0A7Y2WAB5_9GAMM</name>
<feature type="chain" id="PRO_5031390591" evidence="2">
    <location>
        <begin position="24"/>
        <end position="497"/>
    </location>
</feature>
<evidence type="ECO:0000313" key="4">
    <source>
        <dbReference type="Proteomes" id="UP000569202"/>
    </source>
</evidence>
<dbReference type="Pfam" id="PF06986">
    <property type="entry name" value="F_T4SS_TraN"/>
    <property type="match status" value="1"/>
</dbReference>
<reference evidence="3 4" key="1">
    <citation type="submission" date="2020-04" db="EMBL/GenBank/DDBJ databases">
        <title>Acinetobacter Taxon 24.</title>
        <authorList>
            <person name="Nemec A."/>
            <person name="Radolfova-Krizova L."/>
            <person name="Higgins P.G."/>
            <person name="Spanelova P."/>
        </authorList>
    </citation>
    <scope>NUCLEOTIDE SEQUENCE [LARGE SCALE GENOMIC DNA]</scope>
    <source>
        <strain evidence="3 4">ANC 5380</strain>
    </source>
</reference>
<dbReference type="InterPro" id="IPR014121">
    <property type="entry name" value="TraN_Ftype"/>
</dbReference>
<feature type="region of interest" description="Disordered" evidence="1">
    <location>
        <begin position="474"/>
        <end position="497"/>
    </location>
</feature>
<accession>A0A7Y2WAB5</accession>
<keyword evidence="2" id="KW-0732">Signal</keyword>
<protein>
    <submittedName>
        <fullName evidence="3">Conjugal transfer protein TraN</fullName>
    </submittedName>
</protein>
<evidence type="ECO:0000313" key="3">
    <source>
        <dbReference type="EMBL" id="NNH76503.1"/>
    </source>
</evidence>
<comment type="caution">
    <text evidence="3">The sequence shown here is derived from an EMBL/GenBank/DDBJ whole genome shotgun (WGS) entry which is preliminary data.</text>
</comment>
<evidence type="ECO:0000256" key="2">
    <source>
        <dbReference type="SAM" id="SignalP"/>
    </source>
</evidence>
<sequence length="497" mass="54924">MNKILRQSLLAVGMLLSSGAVFAGINSSSDALTCTYTTKFKDTFKAIRQDRPVTINHTENSFSFGWWGRENYTDASWEFEVDLTNAIQVQVFLTYVRYDDNMYIYVNEREIFGRVGGGTSGFNTNVDVGRYFIDGVNKIRVRLLNNIPSVGEINAVFKYSEGGCVGNPVVRPPVPKLQDLQRCVVEDICTQPSETRKYGGVDVKRDCWQYTTVRTCYDFLENTETCKVTPQDGGSCEVVSKQCLDEKSYTVGSNEFKGCTLYETKTRCTKPIALSEMTQAELLEYNKENESRQLACKPIQTCVGDDCYIQNSERDSPDQDMPYVLALLEIGNQAGTYMDPNNIRLFDGVQNKCRSRRGFRALAQCCSGGGGSLPKAKKSSGQDVVATGDNVYADLYEKENSKFDDSNGKTNADLDYAQGGGNPYTYDSLYAPNEARYMLQGFEATTDSQIGQTALQNGGSSKITVMGYGYSPTGSATGDQVSFGEYSQNAKSGTTDD</sequence>